<keyword evidence="3" id="KW-1185">Reference proteome</keyword>
<sequence length="164" mass="18929">MEALLLSIHKLKICPGIMHNPLKHPHHSTVVRNGNLITNIWRANSCRLMIASNEETKKTCPCCKLLDLSLRKQLKRQKTVKDHTKLNHRYMSLKQLAKKVRQTGKNESQLKIRLEKKNIQIKELKLKIKELRVEIASIKKDKLQSILDELDDKIATSVVSAILD</sequence>
<protein>
    <submittedName>
        <fullName evidence="2">Uncharacterized protein</fullName>
    </submittedName>
</protein>
<evidence type="ECO:0000313" key="2">
    <source>
        <dbReference type="EMBL" id="KAK4030378.1"/>
    </source>
</evidence>
<dbReference type="EMBL" id="JAOYFB010000039">
    <property type="protein sequence ID" value="KAK4030378.1"/>
    <property type="molecule type" value="Genomic_DNA"/>
</dbReference>
<dbReference type="Proteomes" id="UP001234178">
    <property type="component" value="Unassembled WGS sequence"/>
</dbReference>
<feature type="coiled-coil region" evidence="1">
    <location>
        <begin position="107"/>
        <end position="153"/>
    </location>
</feature>
<name>A0ABR0AZ26_9CRUS</name>
<reference evidence="2 3" key="1">
    <citation type="journal article" date="2023" name="Nucleic Acids Res.">
        <title>The hologenome of Daphnia magna reveals possible DNA methylation and microbiome-mediated evolution of the host genome.</title>
        <authorList>
            <person name="Chaturvedi A."/>
            <person name="Li X."/>
            <person name="Dhandapani V."/>
            <person name="Marshall H."/>
            <person name="Kissane S."/>
            <person name="Cuenca-Cambronero M."/>
            <person name="Asole G."/>
            <person name="Calvet F."/>
            <person name="Ruiz-Romero M."/>
            <person name="Marangio P."/>
            <person name="Guigo R."/>
            <person name="Rago D."/>
            <person name="Mirbahai L."/>
            <person name="Eastwood N."/>
            <person name="Colbourne J.K."/>
            <person name="Zhou J."/>
            <person name="Mallon E."/>
            <person name="Orsini L."/>
        </authorList>
    </citation>
    <scope>NUCLEOTIDE SEQUENCE [LARGE SCALE GENOMIC DNA]</scope>
    <source>
        <strain evidence="2">LRV0_1</strain>
    </source>
</reference>
<gene>
    <name evidence="2" type="ORF">OUZ56_023377</name>
</gene>
<evidence type="ECO:0000313" key="3">
    <source>
        <dbReference type="Proteomes" id="UP001234178"/>
    </source>
</evidence>
<evidence type="ECO:0000256" key="1">
    <source>
        <dbReference type="SAM" id="Coils"/>
    </source>
</evidence>
<keyword evidence="1" id="KW-0175">Coiled coil</keyword>
<comment type="caution">
    <text evidence="2">The sequence shown here is derived from an EMBL/GenBank/DDBJ whole genome shotgun (WGS) entry which is preliminary data.</text>
</comment>
<proteinExistence type="predicted"/>
<accession>A0ABR0AZ26</accession>
<organism evidence="2 3">
    <name type="scientific">Daphnia magna</name>
    <dbReference type="NCBI Taxonomy" id="35525"/>
    <lineage>
        <taxon>Eukaryota</taxon>
        <taxon>Metazoa</taxon>
        <taxon>Ecdysozoa</taxon>
        <taxon>Arthropoda</taxon>
        <taxon>Crustacea</taxon>
        <taxon>Branchiopoda</taxon>
        <taxon>Diplostraca</taxon>
        <taxon>Cladocera</taxon>
        <taxon>Anomopoda</taxon>
        <taxon>Daphniidae</taxon>
        <taxon>Daphnia</taxon>
    </lineage>
</organism>